<dbReference type="Pfam" id="PF10115">
    <property type="entry name" value="HlyU"/>
    <property type="match status" value="1"/>
</dbReference>
<comment type="caution">
    <text evidence="1">The sequence shown here is derived from an EMBL/GenBank/DDBJ whole genome shotgun (WGS) entry which is preliminary data.</text>
</comment>
<protein>
    <submittedName>
        <fullName evidence="1">Transcriptional regulator</fullName>
    </submittedName>
</protein>
<gene>
    <name evidence="1" type="ORF">J9B83_09330</name>
</gene>
<organism evidence="1 2">
    <name type="scientific">Marinomonas vulgaris</name>
    <dbReference type="NCBI Taxonomy" id="2823372"/>
    <lineage>
        <taxon>Bacteria</taxon>
        <taxon>Pseudomonadati</taxon>
        <taxon>Pseudomonadota</taxon>
        <taxon>Gammaproteobacteria</taxon>
        <taxon>Oceanospirillales</taxon>
        <taxon>Oceanospirillaceae</taxon>
        <taxon>Marinomonas</taxon>
    </lineage>
</organism>
<accession>A0ABS5HCE5</accession>
<keyword evidence="2" id="KW-1185">Reference proteome</keyword>
<name>A0ABS5HCE5_9GAMM</name>
<sequence length="95" mass="10371">MGILSGLKGLFAGGESAPEKAEEAVEYKGFSIVPAPMKDNGQFRVAAVITKGEGDDIKTHQFIRSDLMPGREQCIEITLRKAKLTIDQMGESIFR</sequence>
<dbReference type="EMBL" id="JAGSSV010000009">
    <property type="protein sequence ID" value="MBR7889142.1"/>
    <property type="molecule type" value="Genomic_DNA"/>
</dbReference>
<reference evidence="2" key="2">
    <citation type="submission" date="2023-07" db="EMBL/GenBank/DDBJ databases">
        <title>Marinomonas vulgaris A79, complete genome.</title>
        <authorList>
            <person name="Ying J.-J."/>
        </authorList>
    </citation>
    <scope>NUCLEOTIDE SEQUENCE [LARGE SCALE GENOMIC DNA]</scope>
    <source>
        <strain evidence="2">A79</strain>
    </source>
</reference>
<evidence type="ECO:0000313" key="2">
    <source>
        <dbReference type="Proteomes" id="UP000679722"/>
    </source>
</evidence>
<dbReference type="Proteomes" id="UP000679722">
    <property type="component" value="Unassembled WGS sequence"/>
</dbReference>
<reference evidence="1 2" key="1">
    <citation type="submission" date="2021-04" db="EMBL/GenBank/DDBJ databases">
        <authorList>
            <person name="Sun C."/>
        </authorList>
    </citation>
    <scope>NUCLEOTIDE SEQUENCE [LARGE SCALE GENOMIC DNA]</scope>
    <source>
        <strain evidence="1 2">A79</strain>
    </source>
</reference>
<dbReference type="InterPro" id="IPR018772">
    <property type="entry name" value="Transcription_activator_HlyU"/>
</dbReference>
<proteinExistence type="predicted"/>
<evidence type="ECO:0000313" key="1">
    <source>
        <dbReference type="EMBL" id="MBR7889142.1"/>
    </source>
</evidence>
<dbReference type="RefSeq" id="WP_211536482.1">
    <property type="nucleotide sequence ID" value="NZ_JAGSSV010000009.1"/>
</dbReference>